<keyword evidence="1" id="KW-0812">Transmembrane</keyword>
<dbReference type="AlphaFoldDB" id="A0A1J6VWA8"/>
<keyword evidence="1" id="KW-1133">Transmembrane helix</keyword>
<feature type="transmembrane region" description="Helical" evidence="1">
    <location>
        <begin position="51"/>
        <end position="75"/>
    </location>
</feature>
<proteinExistence type="predicted"/>
<evidence type="ECO:0008006" key="4">
    <source>
        <dbReference type="Google" id="ProtNLM"/>
    </source>
</evidence>
<comment type="caution">
    <text evidence="2">The sequence shown here is derived from an EMBL/GenBank/DDBJ whole genome shotgun (WGS) entry which is preliminary data.</text>
</comment>
<evidence type="ECO:0000313" key="3">
    <source>
        <dbReference type="Proteomes" id="UP000182062"/>
    </source>
</evidence>
<dbReference type="OrthoDB" id="2886593at2"/>
<sequence>MKEMKGRKILLVSGWLAVIAAFFTGTIFPAIAAVCIGVVLKIDYDEQRKGVYLIIMGILSGLSCPVLGTLVIWYMDHKF</sequence>
<dbReference type="Proteomes" id="UP000182062">
    <property type="component" value="Unassembled WGS sequence"/>
</dbReference>
<accession>A0A1J6VWA8</accession>
<protein>
    <recommendedName>
        <fullName evidence="4">DUF4190 domain-containing protein</fullName>
    </recommendedName>
</protein>
<dbReference type="RefSeq" id="WP_071620064.1">
    <property type="nucleotide sequence ID" value="NZ_MINN01000128.1"/>
</dbReference>
<keyword evidence="1" id="KW-0472">Membrane</keyword>
<evidence type="ECO:0000256" key="1">
    <source>
        <dbReference type="SAM" id="Phobius"/>
    </source>
</evidence>
<gene>
    <name evidence="2" type="ORF">BHE18_17085</name>
</gene>
<organism evidence="2 3">
    <name type="scientific">Rossellomorea aquimaris</name>
    <dbReference type="NCBI Taxonomy" id="189382"/>
    <lineage>
        <taxon>Bacteria</taxon>
        <taxon>Bacillati</taxon>
        <taxon>Bacillota</taxon>
        <taxon>Bacilli</taxon>
        <taxon>Bacillales</taxon>
        <taxon>Bacillaceae</taxon>
        <taxon>Rossellomorea</taxon>
    </lineage>
</organism>
<evidence type="ECO:0000313" key="2">
    <source>
        <dbReference type="EMBL" id="OIU68636.1"/>
    </source>
</evidence>
<name>A0A1J6VWA8_9BACI</name>
<reference evidence="2 3" key="1">
    <citation type="submission" date="2016-09" db="EMBL/GenBank/DDBJ databases">
        <title>Bacillus aquimaris SAMM genome sequence reveals colonization and biosurfactant production capacities.</title>
        <authorList>
            <person name="Waghmode S.R."/>
            <person name="Suryavanshi M.V."/>
        </authorList>
    </citation>
    <scope>NUCLEOTIDE SEQUENCE [LARGE SCALE GENOMIC DNA]</scope>
    <source>
        <strain evidence="2 3">SAMM</strain>
    </source>
</reference>
<keyword evidence="3" id="KW-1185">Reference proteome</keyword>
<dbReference type="EMBL" id="MINN01000128">
    <property type="protein sequence ID" value="OIU68636.1"/>
    <property type="molecule type" value="Genomic_DNA"/>
</dbReference>